<accession>D1YVB8</accession>
<feature type="domain" description="Gp5/Type VI secretion system Vgr protein OB-fold" evidence="1">
    <location>
        <begin position="45"/>
        <end position="83"/>
    </location>
</feature>
<dbReference type="InterPro" id="IPR006531">
    <property type="entry name" value="Gp5/Vgr_OB"/>
</dbReference>
<dbReference type="KEGG" id="mpd:MCP_0318"/>
<dbReference type="eggNOG" id="arCOG10240">
    <property type="taxonomic scope" value="Archaea"/>
</dbReference>
<sequence>MVTMPRYFIDIGQVTKVMPHKSNNDGANYHCDIMLRDSGNSLTNVPVASTRMGFACIPEVDDHVLVGFIRGNLYMPVILGTLYNDQAKPPLYLEGEAVYVCPEYKQKQSSDPKPEELKRIYMELPKHKMKLIVREEDVHYELLKYKFDLKKEEGIKLEVNEKTSLAISKDGDITITAKDTKISINKEGEIAIDSKQKVGIKTTAEVSLESSGGDMKLTANNITLKGNQSVSIEGTQAVEIKGTNAKMEAKAQLDIKGAMAKVEATGMMDVKASGVMNIKGSIVNIN</sequence>
<keyword evidence="3" id="KW-1185">Reference proteome</keyword>
<dbReference type="SUPFAM" id="SSF69255">
    <property type="entry name" value="gp5 N-terminal domain-like"/>
    <property type="match status" value="1"/>
</dbReference>
<reference evidence="3" key="3">
    <citation type="journal article" date="2011" name="PLoS ONE">
        <title>Genome sequence of a mesophilic hydrogenotrophic methanogen Methanocella paludicola, the first cultivated representative of the order Methanocellales.</title>
        <authorList>
            <person name="Sakai S."/>
            <person name="Takaki Y."/>
            <person name="Shimamura S."/>
            <person name="Sekine M."/>
            <person name="Tajima T."/>
            <person name="Kosugi H."/>
            <person name="Ichikawa N."/>
            <person name="Tasumi E."/>
            <person name="Hiraki A.T."/>
            <person name="Shimizu A."/>
            <person name="Kato Y."/>
            <person name="Nishiko R."/>
            <person name="Mori K."/>
            <person name="Fujita N."/>
            <person name="Imachi H."/>
            <person name="Takai K."/>
        </authorList>
    </citation>
    <scope>NUCLEOTIDE SEQUENCE [LARGE SCALE GENOMIC DNA]</scope>
    <source>
        <strain evidence="3">DSM 17711 / JCM 13418 / NBRC 101707 / SANAE</strain>
    </source>
</reference>
<gene>
    <name evidence="2" type="ordered locus">MCP_0318</name>
</gene>
<evidence type="ECO:0000313" key="3">
    <source>
        <dbReference type="Proteomes" id="UP000001882"/>
    </source>
</evidence>
<dbReference type="Proteomes" id="UP000001882">
    <property type="component" value="Chromosome"/>
</dbReference>
<evidence type="ECO:0000259" key="1">
    <source>
        <dbReference type="Pfam" id="PF04717"/>
    </source>
</evidence>
<reference evidence="2 3" key="2">
    <citation type="journal article" date="2008" name="Int. J. Syst. Evol. Microbiol.">
        <title>Methanocella paludicola gen. nov., sp. nov., a methane-producing archaeon, the first isolate of the lineage 'Rice Cluster I', and proposal of the new archaeal order Methanocellales ord. nov.</title>
        <authorList>
            <person name="Sakai S."/>
            <person name="Imachi H."/>
            <person name="Hanada S."/>
            <person name="Ohashi A."/>
            <person name="Harada H."/>
            <person name="Kamagata Y."/>
        </authorList>
    </citation>
    <scope>NUCLEOTIDE SEQUENCE [LARGE SCALE GENOMIC DNA]</scope>
    <source>
        <strain evidence="3">DSM 17711 / JCM 13418 / NBRC 101707 / SANAE</strain>
    </source>
</reference>
<dbReference type="Gene3D" id="2.40.50.230">
    <property type="entry name" value="Gp5 N-terminal domain"/>
    <property type="match status" value="1"/>
</dbReference>
<name>D1YVB8_METPS</name>
<dbReference type="STRING" id="304371.MCP_0318"/>
<dbReference type="OrthoDB" id="147080at2157"/>
<dbReference type="InParanoid" id="D1YVB8"/>
<evidence type="ECO:0000313" key="2">
    <source>
        <dbReference type="EMBL" id="BAI60390.1"/>
    </source>
</evidence>
<protein>
    <recommendedName>
        <fullName evidence="1">Gp5/Type VI secretion system Vgr protein OB-fold domain-containing protein</fullName>
    </recommendedName>
</protein>
<dbReference type="EMBL" id="AP011532">
    <property type="protein sequence ID" value="BAI60390.1"/>
    <property type="molecule type" value="Genomic_DNA"/>
</dbReference>
<organism evidence="2 3">
    <name type="scientific">Methanocella paludicola (strain DSM 17711 / JCM 13418 / NBRC 101707 / SANAE)</name>
    <dbReference type="NCBI Taxonomy" id="304371"/>
    <lineage>
        <taxon>Archaea</taxon>
        <taxon>Methanobacteriati</taxon>
        <taxon>Methanobacteriota</taxon>
        <taxon>Stenosarchaea group</taxon>
        <taxon>Methanomicrobia</taxon>
        <taxon>Methanocellales</taxon>
        <taxon>Methanocellaceae</taxon>
        <taxon>Methanocella</taxon>
    </lineage>
</organism>
<dbReference type="Pfam" id="PF04717">
    <property type="entry name" value="Phage_base_V"/>
    <property type="match status" value="1"/>
</dbReference>
<dbReference type="AlphaFoldDB" id="D1YVB8"/>
<dbReference type="GeneID" id="8680446"/>
<dbReference type="InterPro" id="IPR037026">
    <property type="entry name" value="Vgr_OB-fold_dom_sf"/>
</dbReference>
<reference evidence="2 3" key="1">
    <citation type="journal article" date="2007" name="Appl. Environ. Microbiol.">
        <title>Isolation of key methanogens for global methane emission from rice paddy fields: a novel isolate affiliated with the clone cluster rice cluster I.</title>
        <authorList>
            <person name="Sakai S."/>
            <person name="Imachi H."/>
            <person name="Sekiguchi Y."/>
            <person name="Ohashi A."/>
            <person name="Harada H."/>
            <person name="Kamagata Y."/>
        </authorList>
    </citation>
    <scope>NUCLEOTIDE SEQUENCE [LARGE SCALE GENOMIC DNA]</scope>
    <source>
        <strain evidence="3">DSM 17711 / JCM 13418 / NBRC 101707 / SANAE</strain>
    </source>
</reference>
<dbReference type="RefSeq" id="WP_012899070.1">
    <property type="nucleotide sequence ID" value="NC_013665.1"/>
</dbReference>
<proteinExistence type="predicted"/>